<dbReference type="OMA" id="CTQIIVE"/>
<comment type="subcellular location">
    <subcellularLocation>
        <location evidence="1">Nucleus</location>
    </subcellularLocation>
</comment>
<evidence type="ECO:0000256" key="1">
    <source>
        <dbReference type="ARBA" id="ARBA00004123"/>
    </source>
</evidence>
<keyword evidence="5" id="KW-0539">Nucleus</keyword>
<dbReference type="Gene3D" id="3.90.228.10">
    <property type="match status" value="1"/>
</dbReference>
<dbReference type="Bgee" id="ENSPREG00000019138">
    <property type="expression patterns" value="Expressed in head and 1 other cell type or tissue"/>
</dbReference>
<evidence type="ECO:0000256" key="3">
    <source>
        <dbReference type="ARBA" id="ARBA00022679"/>
    </source>
</evidence>
<dbReference type="RefSeq" id="XP_008402391.1">
    <property type="nucleotide sequence ID" value="XM_008404169.2"/>
</dbReference>
<dbReference type="SUPFAM" id="SSF56399">
    <property type="entry name" value="ADP-ribosylation"/>
    <property type="match status" value="1"/>
</dbReference>
<dbReference type="Proteomes" id="UP000242638">
    <property type="component" value="Unassembled WGS sequence"/>
</dbReference>
<evidence type="ECO:0000256" key="2">
    <source>
        <dbReference type="ARBA" id="ARBA00022676"/>
    </source>
</evidence>
<keyword evidence="3" id="KW-0808">Transferase</keyword>
<dbReference type="GO" id="GO:0044389">
    <property type="term" value="F:ubiquitin-like protein ligase binding"/>
    <property type="evidence" value="ECO:0007669"/>
    <property type="project" value="TreeGrafter"/>
</dbReference>
<dbReference type="GO" id="GO:0010629">
    <property type="term" value="P:negative regulation of gene expression"/>
    <property type="evidence" value="ECO:0007669"/>
    <property type="project" value="TreeGrafter"/>
</dbReference>
<dbReference type="InterPro" id="IPR002589">
    <property type="entry name" value="Macro_dom"/>
</dbReference>
<reference evidence="10" key="2">
    <citation type="submission" date="2025-08" db="UniProtKB">
        <authorList>
            <consortium name="Ensembl"/>
        </authorList>
    </citation>
    <scope>IDENTIFICATION</scope>
    <source>
        <strain evidence="10">Guanapo</strain>
    </source>
</reference>
<evidence type="ECO:0000259" key="9">
    <source>
        <dbReference type="PROSITE" id="PS51154"/>
    </source>
</evidence>
<dbReference type="STRING" id="8081.ENSPREP00000028279"/>
<evidence type="ECO:0000256" key="5">
    <source>
        <dbReference type="ARBA" id="ARBA00023242"/>
    </source>
</evidence>
<dbReference type="OrthoDB" id="6133115at2759"/>
<dbReference type="GO" id="GO:0003714">
    <property type="term" value="F:transcription corepressor activity"/>
    <property type="evidence" value="ECO:0007669"/>
    <property type="project" value="TreeGrafter"/>
</dbReference>
<protein>
    <submittedName>
        <fullName evidence="10">Poly [ADP-ribose] polymerase 9</fullName>
    </submittedName>
</protein>
<dbReference type="SMART" id="SM00506">
    <property type="entry name" value="A1pp"/>
    <property type="match status" value="2"/>
</dbReference>
<dbReference type="CTD" id="83666"/>
<evidence type="ECO:0000256" key="6">
    <source>
        <dbReference type="ARBA" id="ARBA00024347"/>
    </source>
</evidence>
<organism evidence="10 11">
    <name type="scientific">Poecilia reticulata</name>
    <name type="common">Guppy</name>
    <name type="synonym">Acanthophacelus reticulatus</name>
    <dbReference type="NCBI Taxonomy" id="8081"/>
    <lineage>
        <taxon>Eukaryota</taxon>
        <taxon>Metazoa</taxon>
        <taxon>Chordata</taxon>
        <taxon>Craniata</taxon>
        <taxon>Vertebrata</taxon>
        <taxon>Euteleostomi</taxon>
        <taxon>Actinopterygii</taxon>
        <taxon>Neopterygii</taxon>
        <taxon>Teleostei</taxon>
        <taxon>Neoteleostei</taxon>
        <taxon>Acanthomorphata</taxon>
        <taxon>Ovalentaria</taxon>
        <taxon>Atherinomorphae</taxon>
        <taxon>Cyprinodontiformes</taxon>
        <taxon>Poeciliidae</taxon>
        <taxon>Poeciliinae</taxon>
        <taxon>Poecilia</taxon>
    </lineage>
</organism>
<keyword evidence="11" id="KW-1185">Reference proteome</keyword>
<feature type="compositionally biased region" description="Basic and acidic residues" evidence="7">
    <location>
        <begin position="485"/>
        <end position="500"/>
    </location>
</feature>
<evidence type="ECO:0000259" key="8">
    <source>
        <dbReference type="PROSITE" id="PS51059"/>
    </source>
</evidence>
<dbReference type="GO" id="GO:0005737">
    <property type="term" value="C:cytoplasm"/>
    <property type="evidence" value="ECO:0007669"/>
    <property type="project" value="TreeGrafter"/>
</dbReference>
<dbReference type="GO" id="GO:0060335">
    <property type="term" value="P:positive regulation of type II interferon-mediated signaling pathway"/>
    <property type="evidence" value="ECO:0007669"/>
    <property type="project" value="TreeGrafter"/>
</dbReference>
<evidence type="ECO:0000256" key="4">
    <source>
        <dbReference type="ARBA" id="ARBA00023027"/>
    </source>
</evidence>
<dbReference type="InterPro" id="IPR052056">
    <property type="entry name" value="Mono-ARTD/PARP"/>
</dbReference>
<comment type="similarity">
    <text evidence="6">Belongs to the ARTD/PARP family.</text>
</comment>
<feature type="domain" description="PARP catalytic" evidence="8">
    <location>
        <begin position="606"/>
        <end position="797"/>
    </location>
</feature>
<dbReference type="GO" id="GO:0070212">
    <property type="term" value="P:protein poly-ADP-ribosylation"/>
    <property type="evidence" value="ECO:0007669"/>
    <property type="project" value="TreeGrafter"/>
</dbReference>
<dbReference type="PANTHER" id="PTHR14453">
    <property type="entry name" value="PARP/ZINC FINGER CCCH TYPE DOMAIN CONTAINING PROTEIN"/>
    <property type="match status" value="1"/>
</dbReference>
<proteinExistence type="inferred from homology"/>
<evidence type="ECO:0000256" key="7">
    <source>
        <dbReference type="SAM" id="MobiDB-lite"/>
    </source>
</evidence>
<name>A0A3P9Q2P6_POERE</name>
<evidence type="ECO:0000313" key="10">
    <source>
        <dbReference type="Ensembl" id="ENSPREP00000028279.1"/>
    </source>
</evidence>
<reference evidence="10" key="3">
    <citation type="submission" date="2025-09" db="UniProtKB">
        <authorList>
            <consortium name="Ensembl"/>
        </authorList>
    </citation>
    <scope>IDENTIFICATION</scope>
    <source>
        <strain evidence="10">Guanapo</strain>
    </source>
</reference>
<evidence type="ECO:0000313" key="11">
    <source>
        <dbReference type="Proteomes" id="UP000242638"/>
    </source>
</evidence>
<dbReference type="CDD" id="cd02907">
    <property type="entry name" value="Macro_Af1521_BAL-like"/>
    <property type="match status" value="1"/>
</dbReference>
<dbReference type="PANTHER" id="PTHR14453:SF70">
    <property type="entry name" value="PROTEIN MONO-ADP-RIBOSYLTRANSFERASE PARP9"/>
    <property type="match status" value="1"/>
</dbReference>
<dbReference type="PROSITE" id="PS51154">
    <property type="entry name" value="MACRO"/>
    <property type="match status" value="2"/>
</dbReference>
<dbReference type="Pfam" id="PF01661">
    <property type="entry name" value="Macro"/>
    <property type="match status" value="2"/>
</dbReference>
<dbReference type="SUPFAM" id="SSF52949">
    <property type="entry name" value="Macro domain-like"/>
    <property type="match status" value="2"/>
</dbReference>
<sequence>MTSKLDIPLHEASLSIVRRCGAELCEIVNSKFGCVAAIEGVENESRTSFWRPPATIKPERRYEFMMRSGVKVSVWKADLTNFSADAVVNAANEDLHHYGGLALALSDAGGPQIQKESDDYIRKHGKLQTGEAVALGPGSLPCKKIIHAVGPYLPPNPPKYDLSKAKPFLEKAILNILDKVEKYHLATVAIPAISSGLFNYPLPECANTIVSTIKNYYDNLPYQNHRPKEIFLANHDDPTVQEMEKACNGIFVPQQKQSYSNAVAQNTRSAGNAPQPSVTIGNVCLTLMKGKIEEQRTDVIVNTASVDRVLSIGKISSAILNKAGYGIQNEIKRAQKKGYIIRTQPYKLSCKEVFHTFCTDKAHDPAANQVLYGSVLDCLRMAAAQQYNSITFPAIGTGALGFTKVESASIMLTAVSAFAQNCLNRMHVHFVIFPSDRDTFQAFEWEIGLLQQRSATFNFPPEITGADGKSRHRSHHQHPPAYSGDQHRTEASWNKDDSHSSRAPAPQISLVCPNEESKHEAERWLKNGLSMDSHSFKIYNNFLSHFSDHDHLQLAVSAEKGLIVEEFFSKGHACLEINGDSKEEVAIAGFKVEAMLCKVQKEFIREEEHELQMLSNTEPSHQRKTVEKSSKEFSSRREAFNRTLRVTKVEKVENAALKAMFDMKKKQLDCPSKPMIQRIPAQFCEMISRIGFHAECAPPEDPKYGEGIYFTRNIKTALELWKEKSEEYLYFVEAEVLLGNSAKGEPGFILPPPVGKDPNVLYDSVSGGSDVSVIFSGYQALPKYIIWAKKDSHSSYI</sequence>
<dbReference type="Ensembl" id="ENSPRET00000028591.1">
    <property type="protein sequence ID" value="ENSPREP00000028279.1"/>
    <property type="gene ID" value="ENSPREG00000019138.1"/>
</dbReference>
<reference evidence="11" key="1">
    <citation type="submission" date="2013-11" db="EMBL/GenBank/DDBJ databases">
        <title>The genomic landscape of the Guanapo guppy.</title>
        <authorList>
            <person name="Kuenstner A."/>
            <person name="Dreyer C."/>
        </authorList>
    </citation>
    <scope>NUCLEOTIDE SEQUENCE</scope>
    <source>
        <strain evidence="11">Guanapo</strain>
    </source>
</reference>
<dbReference type="Gene3D" id="3.40.220.10">
    <property type="entry name" value="Leucine Aminopeptidase, subunit E, domain 1"/>
    <property type="match status" value="2"/>
</dbReference>
<dbReference type="InterPro" id="IPR012317">
    <property type="entry name" value="Poly(ADP-ribose)pol_cat_dom"/>
</dbReference>
<dbReference type="AlphaFoldDB" id="A0A3P9Q2P6"/>
<keyword evidence="2" id="KW-0328">Glycosyltransferase</keyword>
<dbReference type="GeneID" id="103461817"/>
<dbReference type="InterPro" id="IPR043472">
    <property type="entry name" value="Macro_dom-like"/>
</dbReference>
<feature type="domain" description="Macro" evidence="9">
    <location>
        <begin position="272"/>
        <end position="451"/>
    </location>
</feature>
<dbReference type="GO" id="GO:1990404">
    <property type="term" value="F:NAD+-protein mono-ADP-ribosyltransferase activity"/>
    <property type="evidence" value="ECO:0007669"/>
    <property type="project" value="TreeGrafter"/>
</dbReference>
<feature type="region of interest" description="Disordered" evidence="7">
    <location>
        <begin position="460"/>
        <end position="506"/>
    </location>
</feature>
<dbReference type="KEGG" id="pret:103461817"/>
<dbReference type="GO" id="GO:0005634">
    <property type="term" value="C:nucleus"/>
    <property type="evidence" value="ECO:0007669"/>
    <property type="project" value="UniProtKB-SubCell"/>
</dbReference>
<accession>A0A3P9Q2P6</accession>
<feature type="domain" description="Macro" evidence="9">
    <location>
        <begin position="59"/>
        <end position="251"/>
    </location>
</feature>
<keyword evidence="4" id="KW-0520">NAD</keyword>
<dbReference type="GeneTree" id="ENSGT00940000158837"/>
<dbReference type="PROSITE" id="PS51059">
    <property type="entry name" value="PARP_CATALYTIC"/>
    <property type="match status" value="1"/>
</dbReference>
<dbReference type="GO" id="GO:0003950">
    <property type="term" value="F:NAD+ poly-ADP-ribosyltransferase activity"/>
    <property type="evidence" value="ECO:0007669"/>
    <property type="project" value="InterPro"/>
</dbReference>